<keyword evidence="11" id="KW-1185">Reference proteome</keyword>
<reference evidence="10" key="1">
    <citation type="submission" date="2022-11" db="EMBL/GenBank/DDBJ databases">
        <authorList>
            <person name="Petersen C."/>
        </authorList>
    </citation>
    <scope>NUCLEOTIDE SEQUENCE</scope>
    <source>
        <strain evidence="10">IBT 29864</strain>
    </source>
</reference>
<evidence type="ECO:0000256" key="4">
    <source>
        <dbReference type="ARBA" id="ARBA00011825"/>
    </source>
</evidence>
<comment type="subcellular location">
    <subcellularLocation>
        <location evidence="2">Nucleus</location>
    </subcellularLocation>
</comment>
<organism evidence="10 11">
    <name type="scientific">Penicillium cataractarum</name>
    <dbReference type="NCBI Taxonomy" id="2100454"/>
    <lineage>
        <taxon>Eukaryota</taxon>
        <taxon>Fungi</taxon>
        <taxon>Dikarya</taxon>
        <taxon>Ascomycota</taxon>
        <taxon>Pezizomycotina</taxon>
        <taxon>Eurotiomycetes</taxon>
        <taxon>Eurotiomycetidae</taxon>
        <taxon>Eurotiales</taxon>
        <taxon>Aspergillaceae</taxon>
        <taxon>Penicillium</taxon>
    </lineage>
</organism>
<dbReference type="GO" id="GO:0008380">
    <property type="term" value="P:RNA splicing"/>
    <property type="evidence" value="ECO:0007669"/>
    <property type="project" value="UniProtKB-KW"/>
</dbReference>
<accession>A0A9W9RXP8</accession>
<evidence type="ECO:0000256" key="2">
    <source>
        <dbReference type="ARBA" id="ARBA00004123"/>
    </source>
</evidence>
<gene>
    <name evidence="10" type="ORF">N7496_007952</name>
</gene>
<keyword evidence="6" id="KW-0508">mRNA splicing</keyword>
<feature type="compositionally biased region" description="Basic and acidic residues" evidence="8">
    <location>
        <begin position="25"/>
        <end position="92"/>
    </location>
</feature>
<keyword evidence="5" id="KW-0507">mRNA processing</keyword>
<evidence type="ECO:0000256" key="6">
    <source>
        <dbReference type="ARBA" id="ARBA00023187"/>
    </source>
</evidence>
<protein>
    <recommendedName>
        <fullName evidence="9">U4/U6.U5 small nuclear ribonucleoprotein 27kDa protein domain-containing protein</fullName>
    </recommendedName>
</protein>
<evidence type="ECO:0000256" key="5">
    <source>
        <dbReference type="ARBA" id="ARBA00022664"/>
    </source>
</evidence>
<feature type="region of interest" description="Disordered" evidence="8">
    <location>
        <begin position="1"/>
        <end position="193"/>
    </location>
</feature>
<sequence length="250" mass="29465">MWEKNDSHAVPAEQDSDHGRRRSPHPRDDRRDGPREDRRYRSRSRDRNDRRRERSWSRDRRDRDRRDRDRDGRGARDRMRSGSRERGYDRRGKSNPSKALAFVWVTRILLTRDAQTAYAGKGDKFRERSRSPGRNGTKPRSRSPPPRGPKGDRRPDRKDPRSRDDGRTANGAASAGRHAEEMDVDFKEDADEDEMEAMMRKSMGFTRFRTTKNTKVPGNDIYGVRKEKKSEYRQYMNRTGGFNRPLSPSR</sequence>
<dbReference type="EMBL" id="JAPZBS010000007">
    <property type="protein sequence ID" value="KAJ5368192.1"/>
    <property type="molecule type" value="Genomic_DNA"/>
</dbReference>
<comment type="subunit">
    <text evidence="4">Part of a tri-snRNP complex.</text>
</comment>
<name>A0A9W9RXP8_9EURO</name>
<dbReference type="InterPro" id="IPR013957">
    <property type="entry name" value="SNRNP27"/>
</dbReference>
<comment type="similarity">
    <text evidence="3">Belongs to the SNUT3 family.</text>
</comment>
<dbReference type="Proteomes" id="UP001147782">
    <property type="component" value="Unassembled WGS sequence"/>
</dbReference>
<dbReference type="PANTHER" id="PTHR31077:SF1">
    <property type="entry name" value="U4_U6.U5 SMALL NUCLEAR RIBONUCLEOPROTEIN 27 KDA PROTEIN"/>
    <property type="match status" value="1"/>
</dbReference>
<dbReference type="OrthoDB" id="21368at2759"/>
<evidence type="ECO:0000256" key="1">
    <source>
        <dbReference type="ARBA" id="ARBA00003632"/>
    </source>
</evidence>
<feature type="domain" description="U4/U6.U5 small nuclear ribonucleoprotein 27kDa protein" evidence="9">
    <location>
        <begin position="195"/>
        <end position="248"/>
    </location>
</feature>
<evidence type="ECO:0000256" key="7">
    <source>
        <dbReference type="ARBA" id="ARBA00023242"/>
    </source>
</evidence>
<dbReference type="RefSeq" id="XP_056552934.1">
    <property type="nucleotide sequence ID" value="XM_056700871.1"/>
</dbReference>
<dbReference type="GeneID" id="81440050"/>
<evidence type="ECO:0000256" key="3">
    <source>
        <dbReference type="ARBA" id="ARBA00008218"/>
    </source>
</evidence>
<feature type="compositionally biased region" description="Basic and acidic residues" evidence="8">
    <location>
        <begin position="149"/>
        <end position="167"/>
    </location>
</feature>
<feature type="compositionally biased region" description="Basic and acidic residues" evidence="8">
    <location>
        <begin position="121"/>
        <end position="130"/>
    </location>
</feature>
<dbReference type="GO" id="GO:0071011">
    <property type="term" value="C:precatalytic spliceosome"/>
    <property type="evidence" value="ECO:0007669"/>
    <property type="project" value="TreeGrafter"/>
</dbReference>
<dbReference type="PANTHER" id="PTHR31077">
    <property type="entry name" value="U4/U6.U5 SMALL NUCLEAR RIBONUCLEOPROTEIN 27 KDA PROTEIN"/>
    <property type="match status" value="1"/>
</dbReference>
<evidence type="ECO:0000259" key="9">
    <source>
        <dbReference type="Pfam" id="PF08648"/>
    </source>
</evidence>
<reference evidence="10" key="2">
    <citation type="journal article" date="2023" name="IMA Fungus">
        <title>Comparative genomic study of the Penicillium genus elucidates a diverse pangenome and 15 lateral gene transfer events.</title>
        <authorList>
            <person name="Petersen C."/>
            <person name="Sorensen T."/>
            <person name="Nielsen M.R."/>
            <person name="Sondergaard T.E."/>
            <person name="Sorensen J.L."/>
            <person name="Fitzpatrick D.A."/>
            <person name="Frisvad J.C."/>
            <person name="Nielsen K.L."/>
        </authorList>
    </citation>
    <scope>NUCLEOTIDE SEQUENCE</scope>
    <source>
        <strain evidence="10">IBT 29864</strain>
    </source>
</reference>
<evidence type="ECO:0000256" key="8">
    <source>
        <dbReference type="SAM" id="MobiDB-lite"/>
    </source>
</evidence>
<feature type="compositionally biased region" description="Basic and acidic residues" evidence="8">
    <location>
        <begin position="177"/>
        <end position="187"/>
    </location>
</feature>
<dbReference type="AlphaFoldDB" id="A0A9W9RXP8"/>
<dbReference type="GO" id="GO:0006397">
    <property type="term" value="P:mRNA processing"/>
    <property type="evidence" value="ECO:0007669"/>
    <property type="project" value="UniProtKB-KW"/>
</dbReference>
<dbReference type="Pfam" id="PF08648">
    <property type="entry name" value="SNRNP27"/>
    <property type="match status" value="1"/>
</dbReference>
<evidence type="ECO:0000313" key="10">
    <source>
        <dbReference type="EMBL" id="KAJ5368192.1"/>
    </source>
</evidence>
<comment type="function">
    <text evidence="1">May play a role in mRNA splicing.</text>
</comment>
<keyword evidence="7" id="KW-0539">Nucleus</keyword>
<comment type="caution">
    <text evidence="10">The sequence shown here is derived from an EMBL/GenBank/DDBJ whole genome shotgun (WGS) entry which is preliminary data.</text>
</comment>
<proteinExistence type="inferred from homology"/>
<evidence type="ECO:0000313" key="11">
    <source>
        <dbReference type="Proteomes" id="UP001147782"/>
    </source>
</evidence>